<name>A0AA37PHF4_9PEZI</name>
<proteinExistence type="predicted"/>
<accession>A0AA37PHF4</accession>
<reference evidence="1 2" key="1">
    <citation type="submission" date="2022-03" db="EMBL/GenBank/DDBJ databases">
        <title>Genome data of Colletotrichum spp.</title>
        <authorList>
            <person name="Utami Y.D."/>
            <person name="Hiruma K."/>
        </authorList>
    </citation>
    <scope>NUCLEOTIDE SEQUENCE [LARGE SCALE GENOMIC DNA]</scope>
    <source>
        <strain evidence="1 2">MAFF 239500</strain>
    </source>
</reference>
<keyword evidence="2" id="KW-1185">Reference proteome</keyword>
<evidence type="ECO:0000313" key="1">
    <source>
        <dbReference type="EMBL" id="GKT52376.1"/>
    </source>
</evidence>
<dbReference type="Proteomes" id="UP001055115">
    <property type="component" value="Unassembled WGS sequence"/>
</dbReference>
<protein>
    <submittedName>
        <fullName evidence="1">Uncharacterized protein</fullName>
    </submittedName>
</protein>
<gene>
    <name evidence="1" type="ORF">ColSpa_12557</name>
</gene>
<dbReference type="AlphaFoldDB" id="A0AA37PHF4"/>
<dbReference type="RefSeq" id="XP_049134726.1">
    <property type="nucleotide sequence ID" value="XM_049278769.1"/>
</dbReference>
<dbReference type="EMBL" id="BQXU01000066">
    <property type="protein sequence ID" value="GKT52376.1"/>
    <property type="molecule type" value="Genomic_DNA"/>
</dbReference>
<comment type="caution">
    <text evidence="1">The sequence shown here is derived from an EMBL/GenBank/DDBJ whole genome shotgun (WGS) entry which is preliminary data.</text>
</comment>
<organism evidence="1 2">
    <name type="scientific">Colletotrichum spaethianum</name>
    <dbReference type="NCBI Taxonomy" id="700344"/>
    <lineage>
        <taxon>Eukaryota</taxon>
        <taxon>Fungi</taxon>
        <taxon>Dikarya</taxon>
        <taxon>Ascomycota</taxon>
        <taxon>Pezizomycotina</taxon>
        <taxon>Sordariomycetes</taxon>
        <taxon>Hypocreomycetidae</taxon>
        <taxon>Glomerellales</taxon>
        <taxon>Glomerellaceae</taxon>
        <taxon>Colletotrichum</taxon>
        <taxon>Colletotrichum spaethianum species complex</taxon>
    </lineage>
</organism>
<evidence type="ECO:0000313" key="2">
    <source>
        <dbReference type="Proteomes" id="UP001055115"/>
    </source>
</evidence>
<dbReference type="GeneID" id="73333359"/>
<sequence length="77" mass="8747">MNVLAQESSNTEERAEFVAAKFSKLRTRFSSTLHRMSQTSSAANESTLNVLSRMWKSDIIVLLDICSRLVKLPLMTR</sequence>